<keyword evidence="4" id="KW-0479">Metal-binding</keyword>
<dbReference type="Proteomes" id="UP000321934">
    <property type="component" value="Chromosome"/>
</dbReference>
<organism evidence="8 9">
    <name type="scientific">Candidatus Deianiraea vastatrix</name>
    <dbReference type="NCBI Taxonomy" id="2163644"/>
    <lineage>
        <taxon>Bacteria</taxon>
        <taxon>Pseudomonadati</taxon>
        <taxon>Pseudomonadota</taxon>
        <taxon>Alphaproteobacteria</taxon>
        <taxon>Rickettsiales</taxon>
        <taxon>Candidatus Deianiraeaceae</taxon>
        <taxon>Candidatus Deianiraea</taxon>
    </lineage>
</organism>
<comment type="similarity">
    <text evidence="2 7">Belongs to the FPP/GGPP synthase family.</text>
</comment>
<sequence length="293" mass="32515">MQKDFTALQKYISDCATRINQQLSKTLAFDENDPIAKLLNAMQYSVLAPDAKRFRPFLLVATSDLLEINRDISIKYASIVELIHCYSLVHDDLPALDNDDYRRGKPTCHKAFDEATAILTGDALLTKAFQIASEINDPIDPTIQLQIINIIANAASTKGLIGGQFIDITSSPNNIQEAMRMNAMKTGALFKVCCEIPIALAAKKISKNHARHITLYSQSIGAAFQIIDDIHDCIEDSTKKKDQSNIVSIVGVDQAKNEAQILINQAIDMMSIFESKKATVLIEFAKYIHSRIL</sequence>
<keyword evidence="3 7" id="KW-0808">Transferase</keyword>
<dbReference type="InterPro" id="IPR008949">
    <property type="entry name" value="Isoprenoid_synthase_dom_sf"/>
</dbReference>
<dbReference type="SUPFAM" id="SSF48576">
    <property type="entry name" value="Terpenoid synthases"/>
    <property type="match status" value="1"/>
</dbReference>
<dbReference type="GO" id="GO:0046872">
    <property type="term" value="F:metal ion binding"/>
    <property type="evidence" value="ECO:0007669"/>
    <property type="project" value="UniProtKB-KW"/>
</dbReference>
<dbReference type="Pfam" id="PF00348">
    <property type="entry name" value="polyprenyl_synt"/>
    <property type="match status" value="1"/>
</dbReference>
<dbReference type="AlphaFoldDB" id="A0A5B8XHP2"/>
<dbReference type="PROSITE" id="PS00723">
    <property type="entry name" value="POLYPRENYL_SYNTHASE_1"/>
    <property type="match status" value="1"/>
</dbReference>
<dbReference type="EMBL" id="CP029077">
    <property type="protein sequence ID" value="QED23634.1"/>
    <property type="molecule type" value="Genomic_DNA"/>
</dbReference>
<dbReference type="RefSeq" id="WP_146820898.1">
    <property type="nucleotide sequence ID" value="NZ_CP029077.1"/>
</dbReference>
<dbReference type="GO" id="GO:0016114">
    <property type="term" value="P:terpenoid biosynthetic process"/>
    <property type="evidence" value="ECO:0007669"/>
    <property type="project" value="UniProtKB-ARBA"/>
</dbReference>
<dbReference type="OrthoDB" id="9805316at2"/>
<keyword evidence="5" id="KW-0460">Magnesium</keyword>
<evidence type="ECO:0000256" key="6">
    <source>
        <dbReference type="ARBA" id="ARBA00023229"/>
    </source>
</evidence>
<dbReference type="SFLD" id="SFLDG01017">
    <property type="entry name" value="Polyprenyl_Transferase_Like"/>
    <property type="match status" value="1"/>
</dbReference>
<dbReference type="PANTHER" id="PTHR43281:SF1">
    <property type="entry name" value="FARNESYL DIPHOSPHATE SYNTHASE"/>
    <property type="match status" value="1"/>
</dbReference>
<dbReference type="PANTHER" id="PTHR43281">
    <property type="entry name" value="FARNESYL DIPHOSPHATE SYNTHASE"/>
    <property type="match status" value="1"/>
</dbReference>
<evidence type="ECO:0000256" key="3">
    <source>
        <dbReference type="ARBA" id="ARBA00022679"/>
    </source>
</evidence>
<comment type="cofactor">
    <cofactor evidence="1">
        <name>Mg(2+)</name>
        <dbReference type="ChEBI" id="CHEBI:18420"/>
    </cofactor>
</comment>
<dbReference type="SFLD" id="SFLDS00005">
    <property type="entry name" value="Isoprenoid_Synthase_Type_I"/>
    <property type="match status" value="1"/>
</dbReference>
<reference evidence="8 9" key="1">
    <citation type="journal article" date="2019" name="ISME J.">
        <title>Deianiraea, an extracellular bacterium associated with the ciliate Paramecium, suggests an alternative scenario for the evolution of Rickettsiales.</title>
        <authorList>
            <person name="Castelli M."/>
            <person name="Sabaneyeva E."/>
            <person name="Lanzoni O."/>
            <person name="Lebedeva N."/>
            <person name="Floriano A.M."/>
            <person name="Gaiarsa S."/>
            <person name="Benken K."/>
            <person name="Modeo L."/>
            <person name="Bandi C."/>
            <person name="Potekhin A."/>
            <person name="Sassera D."/>
            <person name="Petroni G."/>
        </authorList>
    </citation>
    <scope>NUCLEOTIDE SEQUENCE [LARGE SCALE GENOMIC DNA]</scope>
    <source>
        <strain evidence="8">CyL4-1</strain>
    </source>
</reference>
<accession>A0A5B8XHP2</accession>
<evidence type="ECO:0000256" key="2">
    <source>
        <dbReference type="ARBA" id="ARBA00006706"/>
    </source>
</evidence>
<gene>
    <name evidence="8" type="ORF">Deia_00847</name>
</gene>
<dbReference type="CDD" id="cd00685">
    <property type="entry name" value="Trans_IPPS_HT"/>
    <property type="match status" value="1"/>
</dbReference>
<dbReference type="Gene3D" id="1.10.600.10">
    <property type="entry name" value="Farnesyl Diphosphate Synthase"/>
    <property type="match status" value="1"/>
</dbReference>
<dbReference type="GO" id="GO:0004659">
    <property type="term" value="F:prenyltransferase activity"/>
    <property type="evidence" value="ECO:0007669"/>
    <property type="project" value="InterPro"/>
</dbReference>
<dbReference type="FunFam" id="1.10.600.10:FF:000001">
    <property type="entry name" value="Geranylgeranyl diphosphate synthase"/>
    <property type="match status" value="1"/>
</dbReference>
<keyword evidence="6" id="KW-0414">Isoprene biosynthesis</keyword>
<dbReference type="PROSITE" id="PS00444">
    <property type="entry name" value="POLYPRENYL_SYNTHASE_2"/>
    <property type="match status" value="1"/>
</dbReference>
<keyword evidence="9" id="KW-1185">Reference proteome</keyword>
<evidence type="ECO:0000313" key="8">
    <source>
        <dbReference type="EMBL" id="QED23634.1"/>
    </source>
</evidence>
<dbReference type="InterPro" id="IPR033749">
    <property type="entry name" value="Polyprenyl_synt_CS"/>
</dbReference>
<name>A0A5B8XHP2_9RICK</name>
<evidence type="ECO:0000313" key="9">
    <source>
        <dbReference type="Proteomes" id="UP000321934"/>
    </source>
</evidence>
<evidence type="ECO:0000256" key="4">
    <source>
        <dbReference type="ARBA" id="ARBA00022723"/>
    </source>
</evidence>
<protein>
    <submittedName>
        <fullName evidence="8">Farnesyl diphosphate synthase</fullName>
    </submittedName>
</protein>
<evidence type="ECO:0000256" key="5">
    <source>
        <dbReference type="ARBA" id="ARBA00022842"/>
    </source>
</evidence>
<evidence type="ECO:0000256" key="7">
    <source>
        <dbReference type="RuleBase" id="RU004466"/>
    </source>
</evidence>
<proteinExistence type="inferred from homology"/>
<dbReference type="InterPro" id="IPR000092">
    <property type="entry name" value="Polyprenyl_synt"/>
</dbReference>
<evidence type="ECO:0000256" key="1">
    <source>
        <dbReference type="ARBA" id="ARBA00001946"/>
    </source>
</evidence>